<dbReference type="AlphaFoldDB" id="A0A940PCQ6"/>
<name>A0A940PCQ6_9ENTE</name>
<protein>
    <submittedName>
        <fullName evidence="1">Uncharacterized protein</fullName>
    </submittedName>
</protein>
<sequence length="60" mass="6727">MRSKFGIYSDKAGEMIGNNGFRDAIKIGDKVCDNLTLDGMNFSDWKIDLGIDIVEGIWIE</sequence>
<evidence type="ECO:0000313" key="1">
    <source>
        <dbReference type="EMBL" id="MBP1042400.1"/>
    </source>
</evidence>
<organism evidence="1 2">
    <name type="scientific">Vagococcus allomyrinae</name>
    <dbReference type="NCBI Taxonomy" id="2794353"/>
    <lineage>
        <taxon>Bacteria</taxon>
        <taxon>Bacillati</taxon>
        <taxon>Bacillota</taxon>
        <taxon>Bacilli</taxon>
        <taxon>Lactobacillales</taxon>
        <taxon>Enterococcaceae</taxon>
        <taxon>Vagococcus</taxon>
    </lineage>
</organism>
<reference evidence="1" key="1">
    <citation type="submission" date="2020-12" db="EMBL/GenBank/DDBJ databases">
        <title>Vagococcus allomyrinae sp. nov. and Enterococcus lavae sp. nov., isolated from the larvae of Allomyrina dichotoma.</title>
        <authorList>
            <person name="Lee S.D."/>
        </authorList>
    </citation>
    <scope>NUCLEOTIDE SEQUENCE</scope>
    <source>
        <strain evidence="1">BWB3-3</strain>
    </source>
</reference>
<proteinExistence type="predicted"/>
<accession>A0A940PCQ6</accession>
<dbReference type="Proteomes" id="UP000674938">
    <property type="component" value="Unassembled WGS sequence"/>
</dbReference>
<comment type="caution">
    <text evidence="1">The sequence shown here is derived from an EMBL/GenBank/DDBJ whole genome shotgun (WGS) entry which is preliminary data.</text>
</comment>
<dbReference type="EMBL" id="JAEEGA010000010">
    <property type="protein sequence ID" value="MBP1042400.1"/>
    <property type="molecule type" value="Genomic_DNA"/>
</dbReference>
<keyword evidence="2" id="KW-1185">Reference proteome</keyword>
<gene>
    <name evidence="1" type="ORF">I6N95_15375</name>
</gene>
<evidence type="ECO:0000313" key="2">
    <source>
        <dbReference type="Proteomes" id="UP000674938"/>
    </source>
</evidence>